<dbReference type="RefSeq" id="WP_085124017.1">
    <property type="nucleotide sequence ID" value="NZ_FWZX01000015.1"/>
</dbReference>
<sequence length="278" mass="30661">MRCLFPAVFIVLVTTGVANPAAAGPQEAALKHAIERFQPHRASYELTLERARSSDVSAASGQLSFEWADACDGWTVRQLTRMEVSRGQEPSLDFGWRFDSWEAKDGTSYRFFIDRFDHGRKSETISGRASLQAVGKAGTAHFDEPVERDVPLPAGTIFPTWHSYEMIAMAEAGQQQIWRTVFDGSADDDGLSEVSAVRSDGKKPVAAPKVGADLLAGLEAHRIFLAYYSTDPSRSEPVHEQEVLIYGNGVADDFVFDYGDFALRARLVELEALPKPKC</sequence>
<feature type="signal peptide" evidence="1">
    <location>
        <begin position="1"/>
        <end position="23"/>
    </location>
</feature>
<evidence type="ECO:0000256" key="1">
    <source>
        <dbReference type="SAM" id="SignalP"/>
    </source>
</evidence>
<keyword evidence="1" id="KW-0732">Signal</keyword>
<reference evidence="2 3" key="1">
    <citation type="submission" date="2017-04" db="EMBL/GenBank/DDBJ databases">
        <authorList>
            <person name="Afonso C.L."/>
            <person name="Miller P.J."/>
            <person name="Scott M.A."/>
            <person name="Spackman E."/>
            <person name="Goraichik I."/>
            <person name="Dimitrov K.M."/>
            <person name="Suarez D.L."/>
            <person name="Swayne D.E."/>
        </authorList>
    </citation>
    <scope>NUCLEOTIDE SEQUENCE [LARGE SCALE GENOMIC DNA]</scope>
    <source>
        <strain evidence="2 3">USBA 355</strain>
    </source>
</reference>
<dbReference type="Proteomes" id="UP000192917">
    <property type="component" value="Unassembled WGS sequence"/>
</dbReference>
<evidence type="ECO:0000313" key="3">
    <source>
        <dbReference type="Proteomes" id="UP000192917"/>
    </source>
</evidence>
<accession>A0A1Y6CAP9</accession>
<protein>
    <recommendedName>
        <fullName evidence="4">DUF1849 family protein</fullName>
    </recommendedName>
</protein>
<dbReference type="Pfam" id="PF08904">
    <property type="entry name" value="EipB_like"/>
    <property type="match status" value="1"/>
</dbReference>
<name>A0A1Y6CAP9_9PROT</name>
<proteinExistence type="predicted"/>
<evidence type="ECO:0000313" key="2">
    <source>
        <dbReference type="EMBL" id="SMF43332.1"/>
    </source>
</evidence>
<dbReference type="EMBL" id="FWZX01000015">
    <property type="protein sequence ID" value="SMF43332.1"/>
    <property type="molecule type" value="Genomic_DNA"/>
</dbReference>
<dbReference type="AlphaFoldDB" id="A0A1Y6CAP9"/>
<evidence type="ECO:0008006" key="4">
    <source>
        <dbReference type="Google" id="ProtNLM"/>
    </source>
</evidence>
<gene>
    <name evidence="2" type="ORF">SAMN05428998_11553</name>
</gene>
<feature type="chain" id="PRO_5012418708" description="DUF1849 family protein" evidence="1">
    <location>
        <begin position="24"/>
        <end position="278"/>
    </location>
</feature>
<dbReference type="STRING" id="560819.SAMN05428998_11553"/>
<dbReference type="InterPro" id="IPR015000">
    <property type="entry name" value="EipB-like"/>
</dbReference>
<organism evidence="2 3">
    <name type="scientific">Tistlia consotensis USBA 355</name>
    <dbReference type="NCBI Taxonomy" id="560819"/>
    <lineage>
        <taxon>Bacteria</taxon>
        <taxon>Pseudomonadati</taxon>
        <taxon>Pseudomonadota</taxon>
        <taxon>Alphaproteobacteria</taxon>
        <taxon>Rhodospirillales</taxon>
        <taxon>Rhodovibrionaceae</taxon>
        <taxon>Tistlia</taxon>
    </lineage>
</organism>
<keyword evidence="3" id="KW-1185">Reference proteome</keyword>